<sequence>MTTVEIILLVAGILCLIASFMIPDEKKKESKEESSVNRQPVQELTQAEQDKVRERINDIINEQLGDISEKTEAQLDKISNTKILELNEYADTVMNEINKNHNETVFLYDMLNEKAKEVKNTVKDVNNVKKEVDKAVSESAAAIENNTAEYAYTEEVKKEEKQSPEVKILSQNDELKKQAETKNKSADKADLDIENANSKNQKILKFYKEGLDNRTIAKQLGLGVGEVKLVVDLYKNSLG</sequence>
<evidence type="ECO:0000256" key="2">
    <source>
        <dbReference type="SAM" id="Phobius"/>
    </source>
</evidence>
<keyword evidence="2" id="KW-1133">Transmembrane helix</keyword>
<evidence type="ECO:0008006" key="5">
    <source>
        <dbReference type="Google" id="ProtNLM"/>
    </source>
</evidence>
<feature type="region of interest" description="Disordered" evidence="1">
    <location>
        <begin position="29"/>
        <end position="49"/>
    </location>
</feature>
<reference evidence="3 4" key="1">
    <citation type="submission" date="2020-08" db="EMBL/GenBank/DDBJ databases">
        <title>Genome public.</title>
        <authorList>
            <person name="Liu C."/>
            <person name="Sun Q."/>
        </authorList>
    </citation>
    <scope>NUCLEOTIDE SEQUENCE [LARGE SCALE GENOMIC DNA]</scope>
    <source>
        <strain evidence="3 4">NSJ-43</strain>
    </source>
</reference>
<proteinExistence type="predicted"/>
<dbReference type="EMBL" id="JACOPD010000006">
    <property type="protein sequence ID" value="MBC5681221.1"/>
    <property type="molecule type" value="Genomic_DNA"/>
</dbReference>
<evidence type="ECO:0000313" key="3">
    <source>
        <dbReference type="EMBL" id="MBC5681221.1"/>
    </source>
</evidence>
<dbReference type="Proteomes" id="UP000628463">
    <property type="component" value="Unassembled WGS sequence"/>
</dbReference>
<evidence type="ECO:0000256" key="1">
    <source>
        <dbReference type="SAM" id="MobiDB-lite"/>
    </source>
</evidence>
<evidence type="ECO:0000313" key="4">
    <source>
        <dbReference type="Proteomes" id="UP000628463"/>
    </source>
</evidence>
<protein>
    <recommendedName>
        <fullName evidence="5">Helix-turn-helix domain-containing protein</fullName>
    </recommendedName>
</protein>
<name>A0ABR7G1A7_9FIRM</name>
<feature type="transmembrane region" description="Helical" evidence="2">
    <location>
        <begin position="6"/>
        <end position="22"/>
    </location>
</feature>
<comment type="caution">
    <text evidence="3">The sequence shown here is derived from an EMBL/GenBank/DDBJ whole genome shotgun (WGS) entry which is preliminary data.</text>
</comment>
<dbReference type="Pfam" id="PF19610">
    <property type="entry name" value="DUF6115"/>
    <property type="match status" value="1"/>
</dbReference>
<keyword evidence="4" id="KW-1185">Reference proteome</keyword>
<feature type="compositionally biased region" description="Polar residues" evidence="1">
    <location>
        <begin position="36"/>
        <end position="47"/>
    </location>
</feature>
<keyword evidence="2" id="KW-0472">Membrane</keyword>
<accession>A0ABR7G1A7</accession>
<keyword evidence="2" id="KW-0812">Transmembrane</keyword>
<gene>
    <name evidence="3" type="ORF">H8S01_09630</name>
</gene>
<dbReference type="RefSeq" id="WP_186837041.1">
    <property type="nucleotide sequence ID" value="NZ_JACOPD010000006.1"/>
</dbReference>
<dbReference type="InterPro" id="IPR046118">
    <property type="entry name" value="DUF6115"/>
</dbReference>
<organism evidence="3 4">
    <name type="scientific">Lachnospira hominis</name>
    <name type="common">ex Liu et al. 2021</name>
    <dbReference type="NCBI Taxonomy" id="2763051"/>
    <lineage>
        <taxon>Bacteria</taxon>
        <taxon>Bacillati</taxon>
        <taxon>Bacillota</taxon>
        <taxon>Clostridia</taxon>
        <taxon>Lachnospirales</taxon>
        <taxon>Lachnospiraceae</taxon>
        <taxon>Lachnospira</taxon>
    </lineage>
</organism>